<evidence type="ECO:0000313" key="3">
    <source>
        <dbReference type="Proteomes" id="UP000221165"/>
    </source>
</evidence>
<dbReference type="OrthoDB" id="4447at2759"/>
<dbReference type="Pfam" id="PF24681">
    <property type="entry name" value="Kelch_KLHDC2_KLHL20_DRC7"/>
    <property type="match status" value="1"/>
</dbReference>
<dbReference type="VEuPathDB" id="ToxoDB:CSUI_007525"/>
<dbReference type="InterPro" id="IPR052588">
    <property type="entry name" value="Kelch_domain_protein"/>
</dbReference>
<dbReference type="InterPro" id="IPR015915">
    <property type="entry name" value="Kelch-typ_b-propeller"/>
</dbReference>
<accession>A0A2C6KM95</accession>
<feature type="compositionally biased region" description="Basic residues" evidence="1">
    <location>
        <begin position="30"/>
        <end position="51"/>
    </location>
</feature>
<comment type="caution">
    <text evidence="2">The sequence shown here is derived from an EMBL/GenBank/DDBJ whole genome shotgun (WGS) entry which is preliminary data.</text>
</comment>
<dbReference type="PANTHER" id="PTHR46063:SF1">
    <property type="entry name" value="KELCH DOMAIN-CONTAINING PROTEIN 4"/>
    <property type="match status" value="1"/>
</dbReference>
<dbReference type="Gene3D" id="2.120.10.80">
    <property type="entry name" value="Kelch-type beta propeller"/>
    <property type="match status" value="1"/>
</dbReference>
<dbReference type="Proteomes" id="UP000221165">
    <property type="component" value="Unassembled WGS sequence"/>
</dbReference>
<feature type="region of interest" description="Disordered" evidence="1">
    <location>
        <begin position="1"/>
        <end position="61"/>
    </location>
</feature>
<dbReference type="RefSeq" id="XP_067920353.1">
    <property type="nucleotide sequence ID" value="XM_068067670.1"/>
</dbReference>
<dbReference type="GeneID" id="94430881"/>
<protein>
    <submittedName>
        <fullName evidence="2">Kelch repeat-containing protein</fullName>
    </submittedName>
</protein>
<evidence type="ECO:0000256" key="1">
    <source>
        <dbReference type="SAM" id="MobiDB-lite"/>
    </source>
</evidence>
<dbReference type="SUPFAM" id="SSF117281">
    <property type="entry name" value="Kelch motif"/>
    <property type="match status" value="1"/>
</dbReference>
<keyword evidence="3" id="KW-1185">Reference proteome</keyword>
<gene>
    <name evidence="2" type="ORF">CSUI_007525</name>
</gene>
<evidence type="ECO:0000313" key="2">
    <source>
        <dbReference type="EMBL" id="PHJ18647.1"/>
    </source>
</evidence>
<reference evidence="2 3" key="1">
    <citation type="journal article" date="2017" name="Int. J. Parasitol.">
        <title>The genome of the protozoan parasite Cystoisospora suis and a reverse vaccinology approach to identify vaccine candidates.</title>
        <authorList>
            <person name="Palmieri N."/>
            <person name="Shrestha A."/>
            <person name="Ruttkowski B."/>
            <person name="Beck T."/>
            <person name="Vogl C."/>
            <person name="Tomley F."/>
            <person name="Blake D.P."/>
            <person name="Joachim A."/>
        </authorList>
    </citation>
    <scope>NUCLEOTIDE SEQUENCE [LARGE SCALE GENOMIC DNA]</scope>
    <source>
        <strain evidence="2 3">Wien I</strain>
    </source>
</reference>
<name>A0A2C6KM95_9APIC</name>
<dbReference type="EMBL" id="MIGC01003971">
    <property type="protein sequence ID" value="PHJ18647.1"/>
    <property type="molecule type" value="Genomic_DNA"/>
</dbReference>
<organism evidence="2 3">
    <name type="scientific">Cystoisospora suis</name>
    <dbReference type="NCBI Taxonomy" id="483139"/>
    <lineage>
        <taxon>Eukaryota</taxon>
        <taxon>Sar</taxon>
        <taxon>Alveolata</taxon>
        <taxon>Apicomplexa</taxon>
        <taxon>Conoidasida</taxon>
        <taxon>Coccidia</taxon>
        <taxon>Eucoccidiorida</taxon>
        <taxon>Eimeriorina</taxon>
        <taxon>Sarcocystidae</taxon>
        <taxon>Cystoisospora</taxon>
    </lineage>
</organism>
<dbReference type="AlphaFoldDB" id="A0A2C6KM95"/>
<dbReference type="PANTHER" id="PTHR46063">
    <property type="entry name" value="KELCH DOMAIN-CONTAINING PROTEIN"/>
    <property type="match status" value="1"/>
</dbReference>
<sequence length="232" mass="26793">MGKKKGKKQEGGGEGGGGGKKNGKALAKEQKRKRQEQKANQKRMKERKKKEGLHDRGDDEEDIEELLKRLDQEGEALKAAVTTVLPAPPPPRSHTSFTLLPNKDILMFGGEKYDGQRVHVFGDLHRWNVEKNEWRHILSPVTPKARCSHQAVVYNDCVYIFGGEFSTFYQFFHFKDFWKFSLKTNLWTKIEVANVDEVPHARSGHRLAIWRNLLILFGGFHDTTRETRYFNE</sequence>
<proteinExistence type="predicted"/>